<proteinExistence type="predicted"/>
<evidence type="ECO:0000313" key="4">
    <source>
        <dbReference type="Proteomes" id="UP000545507"/>
    </source>
</evidence>
<organism evidence="3 4">
    <name type="scientific">Hydrogenophaga aromaticivorans</name>
    <dbReference type="NCBI Taxonomy" id="2610898"/>
    <lineage>
        <taxon>Bacteria</taxon>
        <taxon>Pseudomonadati</taxon>
        <taxon>Pseudomonadota</taxon>
        <taxon>Betaproteobacteria</taxon>
        <taxon>Burkholderiales</taxon>
        <taxon>Comamonadaceae</taxon>
        <taxon>Hydrogenophaga</taxon>
    </lineage>
</organism>
<feature type="signal peptide" evidence="1">
    <location>
        <begin position="1"/>
        <end position="30"/>
    </location>
</feature>
<comment type="caution">
    <text evidence="3">The sequence shown here is derived from an EMBL/GenBank/DDBJ whole genome shotgun (WGS) entry which is preliminary data.</text>
</comment>
<dbReference type="EMBL" id="VYGV01000006">
    <property type="protein sequence ID" value="NWF44597.1"/>
    <property type="molecule type" value="Genomic_DNA"/>
</dbReference>
<evidence type="ECO:0000256" key="1">
    <source>
        <dbReference type="SAM" id="SignalP"/>
    </source>
</evidence>
<name>A0A7Y8GV04_9BURK</name>
<accession>A0A7Y8GV04</accession>
<dbReference type="RefSeq" id="WP_210825216.1">
    <property type="nucleotide sequence ID" value="NZ_JAGPWB010000016.1"/>
</dbReference>
<gene>
    <name evidence="3" type="ORF">F3K02_04925</name>
</gene>
<keyword evidence="1" id="KW-0732">Signal</keyword>
<dbReference type="Gene3D" id="3.55.50.70">
    <property type="match status" value="1"/>
</dbReference>
<protein>
    <recommendedName>
        <fullName evidence="2">Toxin co-regulated pilus biosynthesis protein Q C-terminal domain-containing protein</fullName>
    </recommendedName>
</protein>
<dbReference type="Proteomes" id="UP000545507">
    <property type="component" value="Unassembled WGS sequence"/>
</dbReference>
<keyword evidence="4" id="KW-1185">Reference proteome</keyword>
<dbReference type="PROSITE" id="PS51257">
    <property type="entry name" value="PROKAR_LIPOPROTEIN"/>
    <property type="match status" value="1"/>
</dbReference>
<evidence type="ECO:0000313" key="3">
    <source>
        <dbReference type="EMBL" id="NWF44597.1"/>
    </source>
</evidence>
<feature type="domain" description="Toxin co-regulated pilus biosynthesis protein Q C-terminal" evidence="2">
    <location>
        <begin position="66"/>
        <end position="140"/>
    </location>
</feature>
<dbReference type="AlphaFoldDB" id="A0A7Y8GV04"/>
<dbReference type="InterPro" id="IPR018927">
    <property type="entry name" value="Pilus_synth_Q_C"/>
</dbReference>
<evidence type="ECO:0000259" key="2">
    <source>
        <dbReference type="Pfam" id="PF10671"/>
    </source>
</evidence>
<feature type="chain" id="PRO_5031218330" description="Toxin co-regulated pilus biosynthesis protein Q C-terminal domain-containing protein" evidence="1">
    <location>
        <begin position="31"/>
        <end position="143"/>
    </location>
</feature>
<dbReference type="Pfam" id="PF10671">
    <property type="entry name" value="TcpQ"/>
    <property type="match status" value="1"/>
</dbReference>
<sequence length="143" mass="15993">MTKTKTMKTRDRMARAAAGVLVLGLLQACAVPKAIDIADNWKPVNTLASVPQEIPLKEEAELIKFQMLPTDATLRNMLERWAKEYGGALDWQYPSDLTLVSGLESIKDNNLQRALNTVRRNYAAQKLRIQVSANKAVLVTRMP</sequence>
<reference evidence="3 4" key="1">
    <citation type="submission" date="2019-09" db="EMBL/GenBank/DDBJ databases">
        <title>Hydrogenophaga aromatica sp. nov., isolated from a para-xylene-degrading enrichment culture.</title>
        <authorList>
            <person name="Tancsics A."/>
            <person name="Banerjee S."/>
        </authorList>
    </citation>
    <scope>NUCLEOTIDE SEQUENCE [LARGE SCALE GENOMIC DNA]</scope>
    <source>
        <strain evidence="3 4">D2P1</strain>
    </source>
</reference>